<evidence type="ECO:0000313" key="1">
    <source>
        <dbReference type="EMBL" id="KAK2072010.1"/>
    </source>
</evidence>
<reference evidence="1" key="1">
    <citation type="journal article" date="2023" name="Mol. Plant Microbe Interact.">
        <title>Elucidating the Obligate Nature and Biological Capacity of an Invasive Fungal Corn Pathogen.</title>
        <authorList>
            <person name="MacCready J.S."/>
            <person name="Roggenkamp E.M."/>
            <person name="Gdanetz K."/>
            <person name="Chilvers M.I."/>
        </authorList>
    </citation>
    <scope>NUCLEOTIDE SEQUENCE</scope>
    <source>
        <strain evidence="1">PM02</strain>
    </source>
</reference>
<protein>
    <submittedName>
        <fullName evidence="1">Uncharacterized protein</fullName>
    </submittedName>
</protein>
<organism evidence="1 2">
    <name type="scientific">Phyllachora maydis</name>
    <dbReference type="NCBI Taxonomy" id="1825666"/>
    <lineage>
        <taxon>Eukaryota</taxon>
        <taxon>Fungi</taxon>
        <taxon>Dikarya</taxon>
        <taxon>Ascomycota</taxon>
        <taxon>Pezizomycotina</taxon>
        <taxon>Sordariomycetes</taxon>
        <taxon>Sordariomycetidae</taxon>
        <taxon>Phyllachorales</taxon>
        <taxon>Phyllachoraceae</taxon>
        <taxon>Phyllachora</taxon>
    </lineage>
</organism>
<keyword evidence="2" id="KW-1185">Reference proteome</keyword>
<sequence length="375" mass="39780">MTTAPPPAPSPAPISSLLTVIITTSPTPSAPSTELLTAVFASFAAHAPALLACPVIVVLDAYDRVAPRNRLKKGTVTPALAAAYAAYRRNVKALVCAAYRAPGAPLTATADAEFGLAPTPPATHRVGLALSATADARVVFVEPVARLGFGLAVRSALRLADTPFVWVHQHDWALVADVPVAGLLDVMGRHPTPGPEEEGEGGDEAVVPVKYVCLASARMRAYAASAHATEAPALRLATARLRRDFVPAAGGRIPLTPFFAWHDKPHVASRAHYLARVFPSRLALGRGDFIEDTVGQRAREQMKAGCWGRWACWLYYPDEGRTLCLRHLHGRTFRGAEEEARRKGDWAVAGRAAAAAAAAANALGGSGLRQQQQRP</sequence>
<evidence type="ECO:0000313" key="2">
    <source>
        <dbReference type="Proteomes" id="UP001217918"/>
    </source>
</evidence>
<comment type="caution">
    <text evidence="1">The sequence shown here is derived from an EMBL/GenBank/DDBJ whole genome shotgun (WGS) entry which is preliminary data.</text>
</comment>
<dbReference type="EMBL" id="JAQQPM010000005">
    <property type="protein sequence ID" value="KAK2072010.1"/>
    <property type="molecule type" value="Genomic_DNA"/>
</dbReference>
<dbReference type="AlphaFoldDB" id="A0AAD9I7F0"/>
<gene>
    <name evidence="1" type="ORF">P8C59_006388</name>
</gene>
<proteinExistence type="predicted"/>
<accession>A0AAD9I7F0</accession>
<name>A0AAD9I7F0_9PEZI</name>
<dbReference type="Proteomes" id="UP001217918">
    <property type="component" value="Unassembled WGS sequence"/>
</dbReference>